<gene>
    <name evidence="4" type="ORF">CRM94_26010</name>
    <name evidence="3" type="ORF">DM48_7503</name>
</gene>
<evidence type="ECO:0000313" key="3">
    <source>
        <dbReference type="EMBL" id="KGC11718.1"/>
    </source>
</evidence>
<evidence type="ECO:0000256" key="2">
    <source>
        <dbReference type="ARBA" id="ARBA00023239"/>
    </source>
</evidence>
<dbReference type="Gene3D" id="3.90.226.10">
    <property type="entry name" value="2-enoyl-CoA Hydratase, Chain A, domain 1"/>
    <property type="match status" value="1"/>
</dbReference>
<keyword evidence="2" id="KW-0456">Lyase</keyword>
<dbReference type="Pfam" id="PF00378">
    <property type="entry name" value="ECH_1"/>
    <property type="match status" value="1"/>
</dbReference>
<dbReference type="CDD" id="cd06558">
    <property type="entry name" value="crotonase-like"/>
    <property type="match status" value="1"/>
</dbReference>
<dbReference type="PANTHER" id="PTHR11941">
    <property type="entry name" value="ENOYL-COA HYDRATASE-RELATED"/>
    <property type="match status" value="1"/>
</dbReference>
<dbReference type="Gene3D" id="1.10.12.10">
    <property type="entry name" value="Lyase 2-enoyl-coa Hydratase, Chain A, domain 2"/>
    <property type="match status" value="1"/>
</dbReference>
<dbReference type="Proteomes" id="UP000220629">
    <property type="component" value="Unassembled WGS sequence"/>
</dbReference>
<dbReference type="FunFam" id="3.90.226.10:FF:000009">
    <property type="entry name" value="Carnitinyl-CoA dehydratase"/>
    <property type="match status" value="1"/>
</dbReference>
<dbReference type="AlphaFoldDB" id="A0A095F2Z3"/>
<evidence type="ECO:0000313" key="5">
    <source>
        <dbReference type="Proteomes" id="UP000029590"/>
    </source>
</evidence>
<accession>A0A095F2Z3</accession>
<evidence type="ECO:0000313" key="4">
    <source>
        <dbReference type="EMBL" id="PEH37914.1"/>
    </source>
</evidence>
<name>A0A095F2Z3_BURGA</name>
<comment type="similarity">
    <text evidence="1">Belongs to the enoyl-CoA hydratase/isomerase family.</text>
</comment>
<proteinExistence type="inferred from homology"/>
<reference evidence="6" key="3">
    <citation type="submission" date="2017-09" db="EMBL/GenBank/DDBJ databases">
        <title>FDA dAtabase for Regulatory Grade micrObial Sequences (FDA-ARGOS): Supporting development and validation of Infectious Disease Dx tests.</title>
        <authorList>
            <person name="Minogue T."/>
            <person name="Wolcott M."/>
            <person name="Wasieloski L."/>
            <person name="Aguilar W."/>
            <person name="Moore D."/>
            <person name="Tallon L."/>
            <person name="Sadzewicz L."/>
            <person name="Ott S."/>
            <person name="Zhao X."/>
            <person name="Nagaraj S."/>
            <person name="Vavikolanu K."/>
            <person name="Aluvathingal J."/>
            <person name="Nadendla S."/>
            <person name="Sichtig H."/>
        </authorList>
    </citation>
    <scope>NUCLEOTIDE SEQUENCE [LARGE SCALE GENOMIC DNA]</scope>
    <source>
        <strain evidence="6">FDAARGOS_390</strain>
    </source>
</reference>
<dbReference type="Proteomes" id="UP000029590">
    <property type="component" value="Unassembled WGS sequence"/>
</dbReference>
<dbReference type="KEGG" id="bgo:BM43_3996"/>
<reference evidence="4" key="2">
    <citation type="submission" date="2017-09" db="EMBL/GenBank/DDBJ databases">
        <title>FDA dAtabase for Regulatory Grade micrObial Sequences (FDA-ARGOS): Supporting development and validation of Infectious Disease Dx tests.</title>
        <authorList>
            <person name="Minogue T."/>
            <person name="Wolcott M."/>
            <person name="Wasieloski L."/>
            <person name="Aguilar W."/>
            <person name="Moore D."/>
            <person name="Tallon L.J."/>
            <person name="Sadzewicz L."/>
            <person name="Ott S."/>
            <person name="Zhao X."/>
            <person name="Nagaraj S."/>
            <person name="Vavikolanu K."/>
            <person name="Aluvathingal J."/>
            <person name="Nadendla S."/>
            <person name="Sichtig H."/>
        </authorList>
    </citation>
    <scope>NUCLEOTIDE SEQUENCE</scope>
    <source>
        <strain evidence="4">FDAARGOS_390</strain>
    </source>
</reference>
<comment type="caution">
    <text evidence="4">The sequence shown here is derived from an EMBL/GenBank/DDBJ whole genome shotgun (WGS) entry which is preliminary data.</text>
</comment>
<evidence type="ECO:0000256" key="1">
    <source>
        <dbReference type="ARBA" id="ARBA00005254"/>
    </source>
</evidence>
<dbReference type="OrthoDB" id="9775794at2"/>
<dbReference type="GO" id="GO:0006635">
    <property type="term" value="P:fatty acid beta-oxidation"/>
    <property type="evidence" value="ECO:0007669"/>
    <property type="project" value="TreeGrafter"/>
</dbReference>
<reference evidence="3 5" key="1">
    <citation type="submission" date="2014-04" db="EMBL/GenBank/DDBJ databases">
        <authorList>
            <person name="Bishop-Lilly K.A."/>
            <person name="Broomall S.M."/>
            <person name="Chain P.S."/>
            <person name="Chertkov O."/>
            <person name="Coyne S.R."/>
            <person name="Daligault H.E."/>
            <person name="Davenport K.W."/>
            <person name="Erkkila T."/>
            <person name="Frey K.G."/>
            <person name="Gibbons H.S."/>
            <person name="Gu W."/>
            <person name="Jaissle J."/>
            <person name="Johnson S.L."/>
            <person name="Koroleva G.I."/>
            <person name="Ladner J.T."/>
            <person name="Lo C.-C."/>
            <person name="Minogue T.D."/>
            <person name="Munk C."/>
            <person name="Palacios G.F."/>
            <person name="Redden C.L."/>
            <person name="Rosenzweig C.N."/>
            <person name="Scholz M.B."/>
            <person name="Teshima H."/>
            <person name="Xu Y."/>
        </authorList>
    </citation>
    <scope>NUCLEOTIDE SEQUENCE [LARGE SCALE GENOMIC DNA]</scope>
    <source>
        <strain evidence="3">Gladioli</strain>
        <strain evidence="5">gladioli</strain>
    </source>
</reference>
<dbReference type="InterPro" id="IPR029045">
    <property type="entry name" value="ClpP/crotonase-like_dom_sf"/>
</dbReference>
<dbReference type="PANTHER" id="PTHR11941:SF54">
    <property type="entry name" value="ENOYL-COA HYDRATASE, MITOCHONDRIAL"/>
    <property type="match status" value="1"/>
</dbReference>
<sequence length="259" mass="27324">MSEFVYLDLEGAVATVTIDRPQAANALNGEVRTLLDRALDAVEENPSIRAMVLTAAGEKIFVAGSDIRDMLPMSASDSVALSESALLLNNRLASFSKPVVCAVNGWCLGGGLEIALACDIRVAAEHARFGFPEAKLGIMPGTGGVPRLLRTIGGGAARHMLLTAEFVSAQRACEIGLVTRVVPAKSLLAEAKVIAGRVALLGPVALERIKHTIRVAESTSLFEGIQAETLACADCFDTDDKVEGMTAFIDKRAARFTGR</sequence>
<dbReference type="RefSeq" id="WP_036050659.1">
    <property type="nucleotide sequence ID" value="NZ_CADEVY010000004.1"/>
</dbReference>
<dbReference type="GO" id="GO:0016836">
    <property type="term" value="F:hydro-lyase activity"/>
    <property type="evidence" value="ECO:0007669"/>
    <property type="project" value="UniProtKB-ARBA"/>
</dbReference>
<organism evidence="4 6">
    <name type="scientific">Burkholderia gladioli</name>
    <name type="common">Pseudomonas marginata</name>
    <name type="synonym">Phytomonas marginata</name>
    <dbReference type="NCBI Taxonomy" id="28095"/>
    <lineage>
        <taxon>Bacteria</taxon>
        <taxon>Pseudomonadati</taxon>
        <taxon>Pseudomonadota</taxon>
        <taxon>Betaproteobacteria</taxon>
        <taxon>Burkholderiales</taxon>
        <taxon>Burkholderiaceae</taxon>
        <taxon>Burkholderia</taxon>
    </lineage>
</organism>
<dbReference type="FunFam" id="1.10.12.10:FF:000001">
    <property type="entry name" value="Probable enoyl-CoA hydratase, mitochondrial"/>
    <property type="match status" value="1"/>
</dbReference>
<evidence type="ECO:0000313" key="6">
    <source>
        <dbReference type="Proteomes" id="UP000220629"/>
    </source>
</evidence>
<dbReference type="SUPFAM" id="SSF52096">
    <property type="entry name" value="ClpP/crotonase"/>
    <property type="match status" value="1"/>
</dbReference>
<dbReference type="InterPro" id="IPR001753">
    <property type="entry name" value="Enoyl-CoA_hydra/iso"/>
</dbReference>
<dbReference type="EMBL" id="PDDY01000004">
    <property type="protein sequence ID" value="PEH37914.1"/>
    <property type="molecule type" value="Genomic_DNA"/>
</dbReference>
<dbReference type="InterPro" id="IPR014748">
    <property type="entry name" value="Enoyl-CoA_hydra_C"/>
</dbReference>
<dbReference type="EMBL" id="JPGG01000017">
    <property type="protein sequence ID" value="KGC11718.1"/>
    <property type="molecule type" value="Genomic_DNA"/>
</dbReference>
<protein>
    <submittedName>
        <fullName evidence="3">Enoyl-CoA hydratase/isomerase family protein</fullName>
    </submittedName>
</protein>